<dbReference type="Pfam" id="PF00227">
    <property type="entry name" value="Proteasome"/>
    <property type="match status" value="1"/>
</dbReference>
<keyword evidence="16" id="KW-1185">Reference proteome</keyword>
<evidence type="ECO:0000256" key="1">
    <source>
        <dbReference type="ARBA" id="ARBA00004496"/>
    </source>
</evidence>
<dbReference type="RefSeq" id="WP_190613330.1">
    <property type="nucleotide sequence ID" value="NZ_AP018712.1"/>
</dbReference>
<dbReference type="PROSITE" id="PS51476">
    <property type="entry name" value="PROTEASOME_BETA_2"/>
    <property type="match status" value="1"/>
</dbReference>
<evidence type="ECO:0000256" key="12">
    <source>
        <dbReference type="ARBA" id="ARBA00066335"/>
    </source>
</evidence>
<feature type="active site" evidence="14">
    <location>
        <position position="6"/>
    </location>
</feature>
<dbReference type="FunCoup" id="A0A7G1G6P4">
    <property type="interactions" value="91"/>
</dbReference>
<evidence type="ECO:0000256" key="5">
    <source>
        <dbReference type="ARBA" id="ARBA00022670"/>
    </source>
</evidence>
<gene>
    <name evidence="14 15" type="primary">hslV</name>
    <name evidence="15" type="ORF">OSSY52_11670</name>
</gene>
<dbReference type="PANTHER" id="PTHR32194:SF0">
    <property type="entry name" value="ATP-DEPENDENT PROTEASE SUBUNIT HSLV"/>
    <property type="match status" value="1"/>
</dbReference>
<dbReference type="EC" id="3.4.25.2" evidence="12 14"/>
<keyword evidence="9 14" id="KW-0915">Sodium</keyword>
<dbReference type="EMBL" id="AP018712">
    <property type="protein sequence ID" value="BBE31026.1"/>
    <property type="molecule type" value="Genomic_DNA"/>
</dbReference>
<comment type="similarity">
    <text evidence="2 14">Belongs to the peptidase T1B family. HslV subfamily.</text>
</comment>
<proteinExistence type="inferred from homology"/>
<evidence type="ECO:0000256" key="9">
    <source>
        <dbReference type="ARBA" id="ARBA00023053"/>
    </source>
</evidence>
<dbReference type="Gene3D" id="3.60.20.10">
    <property type="entry name" value="Glutamine Phosphoribosylpyrophosphate, subunit 1, domain 1"/>
    <property type="match status" value="1"/>
</dbReference>
<dbReference type="PIRSF" id="PIRSF039093">
    <property type="entry name" value="HslV"/>
    <property type="match status" value="1"/>
</dbReference>
<comment type="activity regulation">
    <text evidence="14">Allosterically activated by HslU binding.</text>
</comment>
<name>A0A7G1G6P4_9BACT</name>
<feature type="binding site" evidence="14">
    <location>
        <position position="167"/>
    </location>
    <ligand>
        <name>Na(+)</name>
        <dbReference type="ChEBI" id="CHEBI:29101"/>
    </ligand>
</feature>
<dbReference type="GO" id="GO:0046872">
    <property type="term" value="F:metal ion binding"/>
    <property type="evidence" value="ECO:0007669"/>
    <property type="project" value="UniProtKB-KW"/>
</dbReference>
<dbReference type="NCBIfam" id="TIGR03692">
    <property type="entry name" value="ATP_dep_HslV"/>
    <property type="match status" value="1"/>
</dbReference>
<dbReference type="GO" id="GO:0005839">
    <property type="term" value="C:proteasome core complex"/>
    <property type="evidence" value="ECO:0007669"/>
    <property type="project" value="InterPro"/>
</dbReference>
<dbReference type="InterPro" id="IPR022281">
    <property type="entry name" value="ATP-dep_Prtase_HsIV_su"/>
</dbReference>
<reference evidence="15 16" key="1">
    <citation type="submission" date="2018-06" db="EMBL/GenBank/DDBJ databases">
        <title>Genome sequencing of Oceanotoga sp. sy52.</title>
        <authorList>
            <person name="Mori K."/>
        </authorList>
    </citation>
    <scope>NUCLEOTIDE SEQUENCE [LARGE SCALE GENOMIC DNA]</scope>
    <source>
        <strain evidence="16">sy52</strain>
    </source>
</reference>
<comment type="catalytic activity">
    <reaction evidence="10 14">
        <text>ATP-dependent cleavage of peptide bonds with broad specificity.</text>
        <dbReference type="EC" id="3.4.25.2"/>
    </reaction>
</comment>
<dbReference type="CDD" id="cd01913">
    <property type="entry name" value="protease_HslV"/>
    <property type="match status" value="1"/>
</dbReference>
<accession>A0A7G1G6P4</accession>
<dbReference type="InterPro" id="IPR023333">
    <property type="entry name" value="Proteasome_suB-type"/>
</dbReference>
<dbReference type="HAMAP" id="MF_00248">
    <property type="entry name" value="HslV"/>
    <property type="match status" value="1"/>
</dbReference>
<dbReference type="InterPro" id="IPR029055">
    <property type="entry name" value="Ntn_hydrolases_N"/>
</dbReference>
<protein>
    <recommendedName>
        <fullName evidence="13 14">ATP-dependent protease subunit HslV</fullName>
        <ecNumber evidence="12 14">3.4.25.2</ecNumber>
    </recommendedName>
</protein>
<dbReference type="AlphaFoldDB" id="A0A7G1G6P4"/>
<keyword evidence="4 14" id="KW-0021">Allosteric enzyme</keyword>
<dbReference type="GO" id="GO:0051603">
    <property type="term" value="P:proteolysis involved in protein catabolic process"/>
    <property type="evidence" value="ECO:0007669"/>
    <property type="project" value="InterPro"/>
</dbReference>
<dbReference type="SUPFAM" id="SSF56235">
    <property type="entry name" value="N-terminal nucleophile aminohydrolases (Ntn hydrolases)"/>
    <property type="match status" value="1"/>
</dbReference>
<sequence>MELRGTTIIGVKRNGKTVIAGDGQVTLGNTVFKGTARKVRRLGNNKVVAGFAGSVADALSLFERFEIKYRAANGNLLKAAVELTKDWRMDKALRKLEAMLIVADNEHLLIISGTGEVIEPEENILAIGSGGPYAMAAAKALMRNTELDAEEIAKRSISIAGEICIYTNQNITVEVV</sequence>
<dbReference type="NCBIfam" id="NF003964">
    <property type="entry name" value="PRK05456.1"/>
    <property type="match status" value="1"/>
</dbReference>
<dbReference type="GO" id="GO:0009376">
    <property type="term" value="C:HslUV protease complex"/>
    <property type="evidence" value="ECO:0007669"/>
    <property type="project" value="UniProtKB-UniRule"/>
</dbReference>
<organism evidence="15 16">
    <name type="scientific">Tepiditoga spiralis</name>
    <dbReference type="NCBI Taxonomy" id="2108365"/>
    <lineage>
        <taxon>Bacteria</taxon>
        <taxon>Thermotogati</taxon>
        <taxon>Thermotogota</taxon>
        <taxon>Thermotogae</taxon>
        <taxon>Petrotogales</taxon>
        <taxon>Petrotogaceae</taxon>
        <taxon>Tepiditoga</taxon>
    </lineage>
</organism>
<evidence type="ECO:0000256" key="14">
    <source>
        <dbReference type="HAMAP-Rule" id="MF_00248"/>
    </source>
</evidence>
<evidence type="ECO:0000256" key="11">
    <source>
        <dbReference type="ARBA" id="ARBA00064434"/>
    </source>
</evidence>
<evidence type="ECO:0000256" key="4">
    <source>
        <dbReference type="ARBA" id="ARBA00022533"/>
    </source>
</evidence>
<dbReference type="InParanoid" id="A0A7G1G6P4"/>
<dbReference type="InterPro" id="IPR001353">
    <property type="entry name" value="Proteasome_sua/b"/>
</dbReference>
<dbReference type="KEGG" id="ocy:OSSY52_11670"/>
<evidence type="ECO:0000256" key="6">
    <source>
        <dbReference type="ARBA" id="ARBA00022698"/>
    </source>
</evidence>
<comment type="subcellular location">
    <subcellularLocation>
        <location evidence="1 14">Cytoplasm</location>
    </subcellularLocation>
</comment>
<evidence type="ECO:0000256" key="3">
    <source>
        <dbReference type="ARBA" id="ARBA00022490"/>
    </source>
</evidence>
<keyword evidence="3 14" id="KW-0963">Cytoplasm</keyword>
<dbReference type="FunFam" id="3.60.20.10:FF:000002">
    <property type="entry name" value="ATP-dependent protease subunit HslV"/>
    <property type="match status" value="1"/>
</dbReference>
<evidence type="ECO:0000313" key="16">
    <source>
        <dbReference type="Proteomes" id="UP000516361"/>
    </source>
</evidence>
<feature type="binding site" evidence="14">
    <location>
        <position position="164"/>
    </location>
    <ligand>
        <name>Na(+)</name>
        <dbReference type="ChEBI" id="CHEBI:29101"/>
    </ligand>
</feature>
<dbReference type="GO" id="GO:0004298">
    <property type="term" value="F:threonine-type endopeptidase activity"/>
    <property type="evidence" value="ECO:0007669"/>
    <property type="project" value="UniProtKB-KW"/>
</dbReference>
<evidence type="ECO:0000256" key="7">
    <source>
        <dbReference type="ARBA" id="ARBA00022723"/>
    </source>
</evidence>
<evidence type="ECO:0000256" key="8">
    <source>
        <dbReference type="ARBA" id="ARBA00022801"/>
    </source>
</evidence>
<evidence type="ECO:0000256" key="13">
    <source>
        <dbReference type="ARBA" id="ARBA00074399"/>
    </source>
</evidence>
<evidence type="ECO:0000313" key="15">
    <source>
        <dbReference type="EMBL" id="BBE31026.1"/>
    </source>
</evidence>
<feature type="binding site" evidence="14">
    <location>
        <position position="161"/>
    </location>
    <ligand>
        <name>Na(+)</name>
        <dbReference type="ChEBI" id="CHEBI:29101"/>
    </ligand>
</feature>
<dbReference type="PANTHER" id="PTHR32194">
    <property type="entry name" value="METALLOPROTEASE TLDD"/>
    <property type="match status" value="1"/>
</dbReference>
<keyword evidence="7 14" id="KW-0479">Metal-binding</keyword>
<keyword evidence="8 14" id="KW-0378">Hydrolase</keyword>
<comment type="function">
    <text evidence="14">Protease subunit of a proteasome-like degradation complex believed to be a general protein degrading machinery.</text>
</comment>
<dbReference type="Proteomes" id="UP000516361">
    <property type="component" value="Chromosome"/>
</dbReference>
<keyword evidence="5 14" id="KW-0645">Protease</keyword>
<comment type="subunit">
    <text evidence="11 14">A double ring-shaped homohexamer of HslV is capped on each side by a ring-shaped HslU homohexamer. The assembly of the HslU/HslV complex is dependent on binding of ATP.</text>
</comment>
<evidence type="ECO:0000256" key="2">
    <source>
        <dbReference type="ARBA" id="ARBA00006053"/>
    </source>
</evidence>
<keyword evidence="6 14" id="KW-0888">Threonine protease</keyword>
<evidence type="ECO:0000256" key="10">
    <source>
        <dbReference type="ARBA" id="ARBA00052385"/>
    </source>
</evidence>